<dbReference type="EMBL" id="AECZ01000005">
    <property type="protein sequence ID" value="EFL52181.1"/>
    <property type="molecule type" value="Genomic_DNA"/>
</dbReference>
<protein>
    <submittedName>
        <fullName evidence="5">Molybdopterin dehydrogenase FAD-binding</fullName>
    </submittedName>
</protein>
<dbReference type="STRING" id="596151.DesfrDRAFT_1001"/>
<dbReference type="AlphaFoldDB" id="E1JTQ2"/>
<evidence type="ECO:0000313" key="5">
    <source>
        <dbReference type="EMBL" id="EFL52181.1"/>
    </source>
</evidence>
<dbReference type="OrthoDB" id="9783813at2"/>
<dbReference type="PROSITE" id="PS51387">
    <property type="entry name" value="FAD_PCMH"/>
    <property type="match status" value="1"/>
</dbReference>
<keyword evidence="6" id="KW-1185">Reference proteome</keyword>
<dbReference type="SUPFAM" id="SSF55447">
    <property type="entry name" value="CO dehydrogenase flavoprotein C-terminal domain-like"/>
    <property type="match status" value="1"/>
</dbReference>
<evidence type="ECO:0000256" key="3">
    <source>
        <dbReference type="ARBA" id="ARBA00023002"/>
    </source>
</evidence>
<feature type="domain" description="FAD-binding PCMH-type" evidence="4">
    <location>
        <begin position="6"/>
        <end position="230"/>
    </location>
</feature>
<keyword evidence="3" id="KW-0560">Oxidoreductase</keyword>
<dbReference type="eggNOG" id="COG1319">
    <property type="taxonomic scope" value="Bacteria"/>
</dbReference>
<dbReference type="InterPro" id="IPR016166">
    <property type="entry name" value="FAD-bd_PCMH"/>
</dbReference>
<reference evidence="5 6" key="1">
    <citation type="submission" date="2010-08" db="EMBL/GenBank/DDBJ databases">
        <title>The draft genome of Desulfovibrio fructosovorans JJ.</title>
        <authorList>
            <consortium name="US DOE Joint Genome Institute (JGI-PGF)"/>
            <person name="Lucas S."/>
            <person name="Copeland A."/>
            <person name="Lapidus A."/>
            <person name="Cheng J.-F."/>
            <person name="Bruce D."/>
            <person name="Goodwin L."/>
            <person name="Pitluck S."/>
            <person name="Land M.L."/>
            <person name="Hauser L."/>
            <person name="Chang Y.-J."/>
            <person name="Jeffries C."/>
            <person name="Wall J.D."/>
            <person name="Stahl D.A."/>
            <person name="Arkin A.P."/>
            <person name="Dehal P."/>
            <person name="Stolyar S.M."/>
            <person name="Hazen T.C."/>
            <person name="Woyke T.J."/>
        </authorList>
    </citation>
    <scope>NUCLEOTIDE SEQUENCE [LARGE SCALE GENOMIC DNA]</scope>
    <source>
        <strain evidence="5 6">JJ</strain>
    </source>
</reference>
<gene>
    <name evidence="5" type="ORF">DesfrDRAFT_1001</name>
</gene>
<dbReference type="GO" id="GO:0016491">
    <property type="term" value="F:oxidoreductase activity"/>
    <property type="evidence" value="ECO:0007669"/>
    <property type="project" value="UniProtKB-KW"/>
</dbReference>
<dbReference type="RefSeq" id="WP_005991708.1">
    <property type="nucleotide sequence ID" value="NZ_AECZ01000005.1"/>
</dbReference>
<sequence length="334" mass="35520">MAIVRDGMPPFALYQPTGIEDALALADRLGPGAWLLAGGLDSLERFKDRIKRPKAVIDLGGIAALRGVSRTEGGDCVIGPMTTLTEVAGHPLLRERFGLLAAAAGEVASPQIRNQGTIGGNVSQDTRCWYYRGGFDCYRAGGNICYAAAPEGMNREHAIFGVSRCAAVSPSDTAPALVALEAKLTIQNASGSRTVAAGDYFIGPDEDITRLNALGPGDILTEIRLPRTWTGKAFYFEKVRDRPVWDFPLVNIAAVMDKRGEKIERARFVLGAAAATPWRLPRVEAAVAGKTAREAVVAAQALAADGAVPLTHNAYKVALVRNLVKRAILGKEAS</sequence>
<comment type="caution">
    <text evidence="5">The sequence shown here is derived from an EMBL/GenBank/DDBJ whole genome shotgun (WGS) entry which is preliminary data.</text>
</comment>
<dbReference type="InterPro" id="IPR016167">
    <property type="entry name" value="FAD-bd_PCMH_sub1"/>
</dbReference>
<dbReference type="PANTHER" id="PTHR42659">
    <property type="entry name" value="XANTHINE DEHYDROGENASE SUBUNIT C-RELATED"/>
    <property type="match status" value="1"/>
</dbReference>
<name>E1JTQ2_SOLFR</name>
<dbReference type="Proteomes" id="UP000006250">
    <property type="component" value="Unassembled WGS sequence"/>
</dbReference>
<dbReference type="Pfam" id="PF03450">
    <property type="entry name" value="CO_deh_flav_C"/>
    <property type="match status" value="1"/>
</dbReference>
<evidence type="ECO:0000256" key="2">
    <source>
        <dbReference type="ARBA" id="ARBA00022827"/>
    </source>
</evidence>
<evidence type="ECO:0000313" key="6">
    <source>
        <dbReference type="Proteomes" id="UP000006250"/>
    </source>
</evidence>
<evidence type="ECO:0000259" key="4">
    <source>
        <dbReference type="PROSITE" id="PS51387"/>
    </source>
</evidence>
<dbReference type="GO" id="GO:0071949">
    <property type="term" value="F:FAD binding"/>
    <property type="evidence" value="ECO:0007669"/>
    <property type="project" value="InterPro"/>
</dbReference>
<dbReference type="InterPro" id="IPR002346">
    <property type="entry name" value="Mopterin_DH_FAD-bd"/>
</dbReference>
<keyword evidence="2" id="KW-0274">FAD</keyword>
<dbReference type="Pfam" id="PF00941">
    <property type="entry name" value="FAD_binding_5"/>
    <property type="match status" value="1"/>
</dbReference>
<evidence type="ECO:0000256" key="1">
    <source>
        <dbReference type="ARBA" id="ARBA00022630"/>
    </source>
</evidence>
<dbReference type="InterPro" id="IPR051312">
    <property type="entry name" value="Diverse_Substr_Oxidored"/>
</dbReference>
<dbReference type="InterPro" id="IPR036318">
    <property type="entry name" value="FAD-bd_PCMH-like_sf"/>
</dbReference>
<dbReference type="Gene3D" id="3.30.43.10">
    <property type="entry name" value="Uridine Diphospho-n-acetylenolpyruvylglucosamine Reductase, domain 2"/>
    <property type="match status" value="1"/>
</dbReference>
<accession>E1JTQ2</accession>
<dbReference type="InterPro" id="IPR016169">
    <property type="entry name" value="FAD-bd_PCMH_sub2"/>
</dbReference>
<dbReference type="Gene3D" id="3.30.465.10">
    <property type="match status" value="2"/>
</dbReference>
<dbReference type="PANTHER" id="PTHR42659:SF2">
    <property type="entry name" value="XANTHINE DEHYDROGENASE SUBUNIT C-RELATED"/>
    <property type="match status" value="1"/>
</dbReference>
<dbReference type="InterPro" id="IPR005107">
    <property type="entry name" value="CO_DH_flav_C"/>
</dbReference>
<organism evidence="5 6">
    <name type="scientific">Solidesulfovibrio fructosivorans JJ]</name>
    <dbReference type="NCBI Taxonomy" id="596151"/>
    <lineage>
        <taxon>Bacteria</taxon>
        <taxon>Pseudomonadati</taxon>
        <taxon>Thermodesulfobacteriota</taxon>
        <taxon>Desulfovibrionia</taxon>
        <taxon>Desulfovibrionales</taxon>
        <taxon>Desulfovibrionaceae</taxon>
        <taxon>Solidesulfovibrio</taxon>
    </lineage>
</organism>
<dbReference type="InterPro" id="IPR036683">
    <property type="entry name" value="CO_DH_flav_C_dom_sf"/>
</dbReference>
<dbReference type="SMART" id="SM01092">
    <property type="entry name" value="CO_deh_flav_C"/>
    <property type="match status" value="1"/>
</dbReference>
<dbReference type="SUPFAM" id="SSF56176">
    <property type="entry name" value="FAD-binding/transporter-associated domain-like"/>
    <property type="match status" value="1"/>
</dbReference>
<dbReference type="Gene3D" id="3.30.390.50">
    <property type="entry name" value="CO dehydrogenase flavoprotein, C-terminal domain"/>
    <property type="match status" value="1"/>
</dbReference>
<proteinExistence type="predicted"/>
<keyword evidence="1" id="KW-0285">Flavoprotein</keyword>